<organism evidence="2 3">
    <name type="scientific">Amborella trichopoda</name>
    <dbReference type="NCBI Taxonomy" id="13333"/>
    <lineage>
        <taxon>Eukaryota</taxon>
        <taxon>Viridiplantae</taxon>
        <taxon>Streptophyta</taxon>
        <taxon>Embryophyta</taxon>
        <taxon>Tracheophyta</taxon>
        <taxon>Spermatophyta</taxon>
        <taxon>Magnoliopsida</taxon>
        <taxon>Amborellales</taxon>
        <taxon>Amborellaceae</taxon>
        <taxon>Amborella</taxon>
    </lineage>
</organism>
<dbReference type="Gramene" id="ERN09862">
    <property type="protein sequence ID" value="ERN09862"/>
    <property type="gene ID" value="AMTR_s00013p00087860"/>
</dbReference>
<evidence type="ECO:0000313" key="3">
    <source>
        <dbReference type="Proteomes" id="UP000017836"/>
    </source>
</evidence>
<dbReference type="Proteomes" id="UP000017836">
    <property type="component" value="Unassembled WGS sequence"/>
</dbReference>
<sequence length="77" mass="8608">MPNVQNVSRSATYAARKPKRLDMAWVGYLGAMRLGTHLGGTSRLVGRVARRTCHASRHRPRQCLETGWPRAKKGPQP</sequence>
<feature type="compositionally biased region" description="Basic residues" evidence="1">
    <location>
        <begin position="52"/>
        <end position="61"/>
    </location>
</feature>
<name>W1PIQ9_AMBTC</name>
<dbReference type="EMBL" id="KI392979">
    <property type="protein sequence ID" value="ERN09862.1"/>
    <property type="molecule type" value="Genomic_DNA"/>
</dbReference>
<proteinExistence type="predicted"/>
<evidence type="ECO:0000313" key="2">
    <source>
        <dbReference type="EMBL" id="ERN09862.1"/>
    </source>
</evidence>
<accession>W1PIQ9</accession>
<dbReference type="AlphaFoldDB" id="W1PIQ9"/>
<keyword evidence="3" id="KW-1185">Reference proteome</keyword>
<reference evidence="3" key="1">
    <citation type="journal article" date="2013" name="Science">
        <title>The Amborella genome and the evolution of flowering plants.</title>
        <authorList>
            <consortium name="Amborella Genome Project"/>
        </authorList>
    </citation>
    <scope>NUCLEOTIDE SEQUENCE [LARGE SCALE GENOMIC DNA]</scope>
</reference>
<dbReference type="HOGENOM" id="CLU_2641413_0_0_1"/>
<evidence type="ECO:0000256" key="1">
    <source>
        <dbReference type="SAM" id="MobiDB-lite"/>
    </source>
</evidence>
<protein>
    <submittedName>
        <fullName evidence="2">Uncharacterized protein</fullName>
    </submittedName>
</protein>
<gene>
    <name evidence="2" type="ORF">AMTR_s00013p00087860</name>
</gene>
<feature type="region of interest" description="Disordered" evidence="1">
    <location>
        <begin position="52"/>
        <end position="77"/>
    </location>
</feature>